<dbReference type="InterPro" id="IPR002100">
    <property type="entry name" value="TF_MADSbox"/>
</dbReference>
<dbReference type="PANTHER" id="PTHR33699">
    <property type="entry name" value="EXPRESSED PROTEIN"/>
    <property type="match status" value="1"/>
</dbReference>
<feature type="domain" description="MADS-box" evidence="6">
    <location>
        <begin position="193"/>
        <end position="244"/>
    </location>
</feature>
<evidence type="ECO:0000256" key="5">
    <source>
        <dbReference type="ARBA" id="ARBA00023242"/>
    </source>
</evidence>
<reference evidence="7" key="1">
    <citation type="submission" date="2020-07" db="EMBL/GenBank/DDBJ databases">
        <title>Genome sequence and genetic diversity analysis of an under-domesticated orphan crop, white fonio (Digitaria exilis).</title>
        <authorList>
            <person name="Bennetzen J.L."/>
            <person name="Chen S."/>
            <person name="Ma X."/>
            <person name="Wang X."/>
            <person name="Yssel A.E.J."/>
            <person name="Chaluvadi S.R."/>
            <person name="Johnson M."/>
            <person name="Gangashetty P."/>
            <person name="Hamidou F."/>
            <person name="Sanogo M.D."/>
            <person name="Zwaenepoel A."/>
            <person name="Wallace J."/>
            <person name="Van De Peer Y."/>
            <person name="Van Deynze A."/>
        </authorList>
    </citation>
    <scope>NUCLEOTIDE SEQUENCE</scope>
    <source>
        <tissue evidence="7">Leaves</tissue>
    </source>
</reference>
<evidence type="ECO:0000256" key="1">
    <source>
        <dbReference type="ARBA" id="ARBA00004123"/>
    </source>
</evidence>
<keyword evidence="8" id="KW-1185">Reference proteome</keyword>
<dbReference type="AlphaFoldDB" id="A0A835AQT4"/>
<comment type="subcellular location">
    <subcellularLocation>
        <location evidence="1">Nucleus</location>
    </subcellularLocation>
</comment>
<dbReference type="SMART" id="SM00432">
    <property type="entry name" value="MADS"/>
    <property type="match status" value="1"/>
</dbReference>
<evidence type="ECO:0000256" key="4">
    <source>
        <dbReference type="ARBA" id="ARBA00023163"/>
    </source>
</evidence>
<proteinExistence type="predicted"/>
<evidence type="ECO:0000313" key="7">
    <source>
        <dbReference type="EMBL" id="KAF8664972.1"/>
    </source>
</evidence>
<dbReference type="GO" id="GO:0046983">
    <property type="term" value="F:protein dimerization activity"/>
    <property type="evidence" value="ECO:0007669"/>
    <property type="project" value="InterPro"/>
</dbReference>
<comment type="caution">
    <text evidence="7">The sequence shown here is derived from an EMBL/GenBank/DDBJ whole genome shotgun (WGS) entry which is preliminary data.</text>
</comment>
<dbReference type="PROSITE" id="PS50066">
    <property type="entry name" value="MADS_BOX_2"/>
    <property type="match status" value="1"/>
</dbReference>
<dbReference type="EMBL" id="JACEFO010002346">
    <property type="protein sequence ID" value="KAF8664972.1"/>
    <property type="molecule type" value="Genomic_DNA"/>
</dbReference>
<dbReference type="Proteomes" id="UP000636709">
    <property type="component" value="Unassembled WGS sequence"/>
</dbReference>
<gene>
    <name evidence="7" type="ORF">HU200_054292</name>
</gene>
<evidence type="ECO:0000256" key="3">
    <source>
        <dbReference type="ARBA" id="ARBA00023125"/>
    </source>
</evidence>
<dbReference type="PANTHER" id="PTHR33699:SF2">
    <property type="entry name" value="PATHOGENIC TYPE III EFFECTOR AVIRULENCE FACTOR AVR AVRRPT-CLEAVAGE: CLEAVAGE SITE PROTEIN-RELATED"/>
    <property type="match status" value="1"/>
</dbReference>
<evidence type="ECO:0000256" key="2">
    <source>
        <dbReference type="ARBA" id="ARBA00023015"/>
    </source>
</evidence>
<keyword evidence="5" id="KW-0539">Nucleus</keyword>
<protein>
    <recommendedName>
        <fullName evidence="6">MADS-box domain-containing protein</fullName>
    </recommendedName>
</protein>
<keyword evidence="2" id="KW-0805">Transcription regulation</keyword>
<evidence type="ECO:0000259" key="6">
    <source>
        <dbReference type="PROSITE" id="PS50066"/>
    </source>
</evidence>
<accession>A0A835AQT4</accession>
<dbReference type="GO" id="GO:0005634">
    <property type="term" value="C:nucleus"/>
    <property type="evidence" value="ECO:0007669"/>
    <property type="project" value="UniProtKB-SubCell"/>
</dbReference>
<keyword evidence="3" id="KW-0238">DNA-binding</keyword>
<evidence type="ECO:0000313" key="8">
    <source>
        <dbReference type="Proteomes" id="UP000636709"/>
    </source>
</evidence>
<name>A0A835AQT4_9POAL</name>
<keyword evidence="4" id="KW-0804">Transcription</keyword>
<dbReference type="InterPro" id="IPR036879">
    <property type="entry name" value="TF_MADSbox_sf"/>
</dbReference>
<dbReference type="Gene3D" id="3.40.1810.10">
    <property type="entry name" value="Transcription factor, MADS-box"/>
    <property type="match status" value="1"/>
</dbReference>
<sequence>MEDDCKWRQIPAFGDWNLWEDMPVTQYFQAGPFFFTAPVDKVDDDEDLFKVPQFPATPYSYKKLDHKEIDSSVIDVQCVVRLKGEKASGAPARKKGGRRQYVNEQQKWKPKGAVDEDLYKISPQLLCKFRSYWASSPSRSRSRGVLVRVRRAEPRRGGARVSLAYIYRAVRRRITTATLAAPYRAVLDASAPMPRRKIQMSLIGEAAARARAFKGRKKGLKKKASELAILCGVDIALVVGAGSGGGGAPDEWEFGSAGVIDRYRRLPADKRAKHTHLGYLGVELGKEKRRLADERREGPKALASPGKAALKGMDLEELLASIAAALLATARRRKALGVPDEDDTVVEAVPLGGSGVPFAGDGIDDDMEAWIDELTWHGDEPHPLNATMARPAYGVHYINAGSMDMIGNQCLQKMGGNCQSDHYGQQSWASYHQHNTVSYPGYGFQYTDSSSSYSDMYGCPQMPAPSNANVYDGCWFNQAMSGTDESPRDAIVPVDRYHHSSLDITGNHVYIPPEHSSMGMVAGDCFTDASSISLDGSFMGESSSHEYGNQCLADYFQCPDASQQFGFGQEPLHYLSDVAEGVSYYDSEAGRVQQFWVMEEPLDSTDVAVAGEGETWAVGCLG</sequence>
<dbReference type="Pfam" id="PF00319">
    <property type="entry name" value="SRF-TF"/>
    <property type="match status" value="1"/>
</dbReference>
<dbReference type="GO" id="GO:0003677">
    <property type="term" value="F:DNA binding"/>
    <property type="evidence" value="ECO:0007669"/>
    <property type="project" value="UniProtKB-KW"/>
</dbReference>
<organism evidence="7 8">
    <name type="scientific">Digitaria exilis</name>
    <dbReference type="NCBI Taxonomy" id="1010633"/>
    <lineage>
        <taxon>Eukaryota</taxon>
        <taxon>Viridiplantae</taxon>
        <taxon>Streptophyta</taxon>
        <taxon>Embryophyta</taxon>
        <taxon>Tracheophyta</taxon>
        <taxon>Spermatophyta</taxon>
        <taxon>Magnoliopsida</taxon>
        <taxon>Liliopsida</taxon>
        <taxon>Poales</taxon>
        <taxon>Poaceae</taxon>
        <taxon>PACMAD clade</taxon>
        <taxon>Panicoideae</taxon>
        <taxon>Panicodae</taxon>
        <taxon>Paniceae</taxon>
        <taxon>Anthephorinae</taxon>
        <taxon>Digitaria</taxon>
    </lineage>
</organism>
<dbReference type="OrthoDB" id="755325at2759"/>
<dbReference type="SUPFAM" id="SSF55455">
    <property type="entry name" value="SRF-like"/>
    <property type="match status" value="1"/>
</dbReference>